<evidence type="ECO:0000313" key="4">
    <source>
        <dbReference type="EMBL" id="PIA42175.1"/>
    </source>
</evidence>
<reference evidence="4 5" key="1">
    <citation type="submission" date="2017-09" db="EMBL/GenBank/DDBJ databases">
        <title>WGS assembly of Aquilegia coerulea Goldsmith.</title>
        <authorList>
            <person name="Hodges S."/>
            <person name="Kramer E."/>
            <person name="Nordborg M."/>
            <person name="Tomkins J."/>
            <person name="Borevitz J."/>
            <person name="Derieg N."/>
            <person name="Yan J."/>
            <person name="Mihaltcheva S."/>
            <person name="Hayes R.D."/>
            <person name="Rokhsar D."/>
        </authorList>
    </citation>
    <scope>NUCLEOTIDE SEQUENCE [LARGE SCALE GENOMIC DNA]</scope>
    <source>
        <strain evidence="5">cv. Goldsmith</strain>
    </source>
</reference>
<dbReference type="InterPro" id="IPR000007">
    <property type="entry name" value="Tubby_C"/>
</dbReference>
<organism evidence="4 5">
    <name type="scientific">Aquilegia coerulea</name>
    <name type="common">Rocky mountain columbine</name>
    <dbReference type="NCBI Taxonomy" id="218851"/>
    <lineage>
        <taxon>Eukaryota</taxon>
        <taxon>Viridiplantae</taxon>
        <taxon>Streptophyta</taxon>
        <taxon>Embryophyta</taxon>
        <taxon>Tracheophyta</taxon>
        <taxon>Spermatophyta</taxon>
        <taxon>Magnoliopsida</taxon>
        <taxon>Ranunculales</taxon>
        <taxon>Ranunculaceae</taxon>
        <taxon>Thalictroideae</taxon>
        <taxon>Aquilegia</taxon>
    </lineage>
</organism>
<dbReference type="Pfam" id="PF01167">
    <property type="entry name" value="Tub"/>
    <property type="match status" value="1"/>
</dbReference>
<dbReference type="CDD" id="cd22153">
    <property type="entry name" value="F-box_AtTLP-like"/>
    <property type="match status" value="1"/>
</dbReference>
<dbReference type="Proteomes" id="UP000230069">
    <property type="component" value="Unassembled WGS sequence"/>
</dbReference>
<accession>A0A2G5DF83</accession>
<dbReference type="AlphaFoldDB" id="A0A2G5DF83"/>
<dbReference type="Gene3D" id="3.20.90.10">
    <property type="entry name" value="Tubby Protein, Chain A"/>
    <property type="match status" value="1"/>
</dbReference>
<feature type="domain" description="Tubby C-terminal" evidence="3">
    <location>
        <begin position="117"/>
        <end position="383"/>
    </location>
</feature>
<evidence type="ECO:0000259" key="3">
    <source>
        <dbReference type="Pfam" id="PF01167"/>
    </source>
</evidence>
<dbReference type="PROSITE" id="PS01201">
    <property type="entry name" value="TUB_2"/>
    <property type="match status" value="1"/>
</dbReference>
<name>A0A2G5DF83_AQUCA</name>
<dbReference type="SUPFAM" id="SSF54518">
    <property type="entry name" value="Tubby C-terminal domain-like"/>
    <property type="match status" value="1"/>
</dbReference>
<comment type="similarity">
    <text evidence="1 2">Belongs to the TUB family.</text>
</comment>
<dbReference type="InterPro" id="IPR025659">
    <property type="entry name" value="Tubby-like_C"/>
</dbReference>
<evidence type="ECO:0000256" key="2">
    <source>
        <dbReference type="RuleBase" id="RU361125"/>
    </source>
</evidence>
<dbReference type="FunCoup" id="A0A2G5DF83">
    <property type="interactions" value="644"/>
</dbReference>
<protein>
    <recommendedName>
        <fullName evidence="2">Tubby-like F-box protein</fullName>
    </recommendedName>
</protein>
<dbReference type="OrthoDB" id="8775810at2759"/>
<dbReference type="PRINTS" id="PR01573">
    <property type="entry name" value="SUPERTUBBY"/>
</dbReference>
<dbReference type="Gene3D" id="1.20.1280.50">
    <property type="match status" value="1"/>
</dbReference>
<dbReference type="EMBL" id="KZ305038">
    <property type="protein sequence ID" value="PIA42175.1"/>
    <property type="molecule type" value="Genomic_DNA"/>
</dbReference>
<evidence type="ECO:0000313" key="5">
    <source>
        <dbReference type="Proteomes" id="UP000230069"/>
    </source>
</evidence>
<dbReference type="InParanoid" id="A0A2G5DF83"/>
<sequence length="388" mass="43628">MSLRKSFLSKKRSVSLSSKPFEELGIRNLEDNDDKAKQEIKEHQTDGDLDNSIDCWSKMLPELLGEIIQRVESSEDRWPLRKDVVSCACVCKRWRDVTKGIVRSPLQSGKITFPSSLKQPGPRDAPLQCFIKRNKKNSTFYLYLGLTQTFMDKGKFLLAARRFRHGAHTEYIISLDADDLSQGSNAYVGKLSSDFLGTKFTIYDSQPPYNGAKPSSSRASRRFASKQISPQVSAGNFEIGQISYKFNLLKSRGPRRMLCMLQCLVTRQNVEDGVKNDDEAKNITPLQNSAPNNGCMVLKNKAPRWHEHLQCWCLNFHGRVTVASVKNFQLVASVDPSQPGAKGDDETVLLQFGKVGDDIFTMDYRQPLSAFQAFAICLTSFGTKLACE</sequence>
<gene>
    <name evidence="4" type="ORF">AQUCO_02100203v1</name>
</gene>
<dbReference type="InterPro" id="IPR018066">
    <property type="entry name" value="Tubby_C_CS"/>
</dbReference>
<keyword evidence="5" id="KW-1185">Reference proteome</keyword>
<dbReference type="PANTHER" id="PTHR16517">
    <property type="entry name" value="TUBBY-RELATED"/>
    <property type="match status" value="1"/>
</dbReference>
<evidence type="ECO:0000256" key="1">
    <source>
        <dbReference type="ARBA" id="ARBA00007129"/>
    </source>
</evidence>
<dbReference type="PROSITE" id="PS01200">
    <property type="entry name" value="TUB_1"/>
    <property type="match status" value="1"/>
</dbReference>
<dbReference type="STRING" id="218851.A0A2G5DF83"/>
<proteinExistence type="inferred from homology"/>
<dbReference type="PANTHER" id="PTHR16517:SF50">
    <property type="entry name" value="TUBBY-LIKE F-BOX PROTEIN 7"/>
    <property type="match status" value="1"/>
</dbReference>